<reference evidence="3" key="2">
    <citation type="submission" date="2015-08" db="UniProtKB">
        <authorList>
            <consortium name="WormBaseParasite"/>
        </authorList>
    </citation>
    <scope>IDENTIFICATION</scope>
</reference>
<feature type="compositionally biased region" description="Low complexity" evidence="1">
    <location>
        <begin position="77"/>
        <end position="134"/>
    </location>
</feature>
<proteinExistence type="predicted"/>
<keyword evidence="2" id="KW-1185">Reference proteome</keyword>
<evidence type="ECO:0000313" key="2">
    <source>
        <dbReference type="Proteomes" id="UP000035680"/>
    </source>
</evidence>
<dbReference type="WBParaSite" id="SVE_0030900.1">
    <property type="protein sequence ID" value="SVE_0030900.1"/>
    <property type="gene ID" value="SVE_0030900"/>
</dbReference>
<evidence type="ECO:0000313" key="3">
    <source>
        <dbReference type="WBParaSite" id="SVE_0030900.1"/>
    </source>
</evidence>
<accession>A0A0K0EUW3</accession>
<feature type="compositionally biased region" description="Polar residues" evidence="1">
    <location>
        <begin position="60"/>
        <end position="76"/>
    </location>
</feature>
<name>A0A0K0EUW3_STRVS</name>
<dbReference type="Proteomes" id="UP000035680">
    <property type="component" value="Unassembled WGS sequence"/>
</dbReference>
<organism evidence="2 3">
    <name type="scientific">Strongyloides venezuelensis</name>
    <name type="common">Threadworm</name>
    <dbReference type="NCBI Taxonomy" id="75913"/>
    <lineage>
        <taxon>Eukaryota</taxon>
        <taxon>Metazoa</taxon>
        <taxon>Ecdysozoa</taxon>
        <taxon>Nematoda</taxon>
        <taxon>Chromadorea</taxon>
        <taxon>Rhabditida</taxon>
        <taxon>Tylenchina</taxon>
        <taxon>Panagrolaimomorpha</taxon>
        <taxon>Strongyloidoidea</taxon>
        <taxon>Strongyloididae</taxon>
        <taxon>Strongyloides</taxon>
    </lineage>
</organism>
<dbReference type="AlphaFoldDB" id="A0A0K0EUW3"/>
<reference evidence="2" key="1">
    <citation type="submission" date="2014-07" db="EMBL/GenBank/DDBJ databases">
        <authorList>
            <person name="Martin A.A"/>
            <person name="De Silva N."/>
        </authorList>
    </citation>
    <scope>NUCLEOTIDE SEQUENCE</scope>
</reference>
<feature type="compositionally biased region" description="Gly residues" evidence="1">
    <location>
        <begin position="135"/>
        <end position="154"/>
    </location>
</feature>
<feature type="compositionally biased region" description="Polar residues" evidence="1">
    <location>
        <begin position="19"/>
        <end position="32"/>
    </location>
</feature>
<feature type="compositionally biased region" description="Pro residues" evidence="1">
    <location>
        <begin position="39"/>
        <end position="53"/>
    </location>
</feature>
<protein>
    <submittedName>
        <fullName evidence="3">Glutenin, low molecular weight subunit</fullName>
    </submittedName>
</protein>
<evidence type="ECO:0000256" key="1">
    <source>
        <dbReference type="SAM" id="MobiDB-lite"/>
    </source>
</evidence>
<feature type="region of interest" description="Disordered" evidence="1">
    <location>
        <begin position="1"/>
        <end position="160"/>
    </location>
</feature>
<sequence>MCGGPKKNNPQTGRKGLNSGKSVPQAGNSFEGQKTGGGLPPPSGYNPAIPAPTPSKMGQGPQTPSMMQRQQQNFLNSPGGAPQPFGQPQNGFGQQPQSFGQQPQGFGQQPQGFGQQPQGFGQQPQGFGQQSPGGMNFGMGGGQPPFGQSPGGGFNPSPSF</sequence>